<dbReference type="PANTHER" id="PTHR43162">
    <property type="match status" value="1"/>
</dbReference>
<sequence>MILVTGATGSVGREVVRLLHKDGLKVRALSRNPEKANFPAGVEGVAGDLLKPETFQAALEGVEKVFWMLPLAADYHFPRIARHSGVRHIVLLSAATVEIGAENAIARLHLNAEQAVRESGASWTFLRPSGFMTDAFRWKDSIRSEGVVRVPFGDLGIPVIDSRDTAAVAAKALSSDGHEGKIYTLTGPERLTRRQQVRILGEVLGREIGFETIPDAIAHEQLLRHMPAEMADALLDLSKQGQRFSAVLPTVKEVTGQAPRTFQQWAIDHAEVFRSSFND</sequence>
<evidence type="ECO:0000259" key="1">
    <source>
        <dbReference type="Pfam" id="PF13460"/>
    </source>
</evidence>
<dbReference type="Gene3D" id="3.90.25.10">
    <property type="entry name" value="UDP-galactose 4-epimerase, domain 1"/>
    <property type="match status" value="1"/>
</dbReference>
<dbReference type="RefSeq" id="WP_213484973.1">
    <property type="nucleotide sequence ID" value="NZ_CAJRAY010000067.1"/>
</dbReference>
<feature type="domain" description="NAD(P)-binding" evidence="1">
    <location>
        <begin position="6"/>
        <end position="174"/>
    </location>
</feature>
<keyword evidence="3" id="KW-1185">Reference proteome</keyword>
<reference evidence="2 3" key="1">
    <citation type="submission" date="2021-04" db="EMBL/GenBank/DDBJ databases">
        <authorList>
            <person name="Rakotoarivonina H."/>
        </authorList>
    </citation>
    <scope>NUCLEOTIDE SEQUENCE [LARGE SCALE GENOMIC DNA]</scope>
    <source>
        <strain evidence="2 3">XE</strain>
    </source>
</reference>
<organism evidence="2 3">
    <name type="scientific">Thermobacillus xylanilyticus</name>
    <dbReference type="NCBI Taxonomy" id="76633"/>
    <lineage>
        <taxon>Bacteria</taxon>
        <taxon>Bacillati</taxon>
        <taxon>Bacillota</taxon>
        <taxon>Bacilli</taxon>
        <taxon>Bacillales</taxon>
        <taxon>Paenibacillaceae</taxon>
        <taxon>Thermobacillus</taxon>
    </lineage>
</organism>
<dbReference type="InterPro" id="IPR036291">
    <property type="entry name" value="NAD(P)-bd_dom_sf"/>
</dbReference>
<dbReference type="Pfam" id="PF13460">
    <property type="entry name" value="NAD_binding_10"/>
    <property type="match status" value="1"/>
</dbReference>
<dbReference type="Proteomes" id="UP000681526">
    <property type="component" value="Unassembled WGS sequence"/>
</dbReference>
<proteinExistence type="predicted"/>
<dbReference type="EMBL" id="CAJRAY010000067">
    <property type="protein sequence ID" value="CAG5089510.1"/>
    <property type="molecule type" value="Genomic_DNA"/>
</dbReference>
<dbReference type="PANTHER" id="PTHR43162:SF1">
    <property type="entry name" value="PRESTALK A DIFFERENTIATION PROTEIN A"/>
    <property type="match status" value="1"/>
</dbReference>
<comment type="caution">
    <text evidence="2">The sequence shown here is derived from an EMBL/GenBank/DDBJ whole genome shotgun (WGS) entry which is preliminary data.</text>
</comment>
<accession>A0ABM8V5U7</accession>
<dbReference type="InterPro" id="IPR016040">
    <property type="entry name" value="NAD(P)-bd_dom"/>
</dbReference>
<evidence type="ECO:0000313" key="2">
    <source>
        <dbReference type="EMBL" id="CAG5089510.1"/>
    </source>
</evidence>
<gene>
    <name evidence="2" type="primary">txxe 2329-ovmX</name>
    <name evidence="2" type="ORF">TXXE_13105</name>
</gene>
<name>A0ABM8V5U7_THEXY</name>
<protein>
    <submittedName>
        <fullName evidence="2">Nucleotide-diphosphate-sugar epimerase</fullName>
    </submittedName>
</protein>
<dbReference type="SUPFAM" id="SSF51735">
    <property type="entry name" value="NAD(P)-binding Rossmann-fold domains"/>
    <property type="match status" value="1"/>
</dbReference>
<dbReference type="Gene3D" id="3.40.50.720">
    <property type="entry name" value="NAD(P)-binding Rossmann-like Domain"/>
    <property type="match status" value="1"/>
</dbReference>
<evidence type="ECO:0000313" key="3">
    <source>
        <dbReference type="Proteomes" id="UP000681526"/>
    </source>
</evidence>
<dbReference type="InterPro" id="IPR051604">
    <property type="entry name" value="Ergot_Alk_Oxidoreductase"/>
</dbReference>